<dbReference type="InParanoid" id="G9ENP8"/>
<name>G9ENP8_9GAMM</name>
<proteinExistence type="predicted"/>
<dbReference type="AlphaFoldDB" id="G9ENP8"/>
<dbReference type="EMBL" id="JH413819">
    <property type="protein sequence ID" value="EHL31071.1"/>
    <property type="molecule type" value="Genomic_DNA"/>
</dbReference>
<sequence length="63" mass="6859">MLERDISSLFVDVRLSKPLISTNCPVLGGIAKAVIPEANKTAPVLDLKNVFFVESILDVIFSN</sequence>
<organism evidence="1 2">
    <name type="scientific">Legionella drancourtii LLAP12</name>
    <dbReference type="NCBI Taxonomy" id="658187"/>
    <lineage>
        <taxon>Bacteria</taxon>
        <taxon>Pseudomonadati</taxon>
        <taxon>Pseudomonadota</taxon>
        <taxon>Gammaproteobacteria</taxon>
        <taxon>Legionellales</taxon>
        <taxon>Legionellaceae</taxon>
        <taxon>Legionella</taxon>
    </lineage>
</organism>
<protein>
    <submittedName>
        <fullName evidence="1">Uncharacterized protein</fullName>
    </submittedName>
</protein>
<evidence type="ECO:0000313" key="2">
    <source>
        <dbReference type="Proteomes" id="UP000002770"/>
    </source>
</evidence>
<gene>
    <name evidence="1" type="ORF">LDG_6874</name>
</gene>
<accession>G9ENP8</accession>
<dbReference type="Proteomes" id="UP000002770">
    <property type="component" value="Unassembled WGS sequence"/>
</dbReference>
<reference evidence="1 2" key="1">
    <citation type="journal article" date="2011" name="BMC Genomics">
        <title>Insight into cross-talk between intra-amoebal pathogens.</title>
        <authorList>
            <person name="Gimenez G."/>
            <person name="Bertelli C."/>
            <person name="Moliner C."/>
            <person name="Robert C."/>
            <person name="Raoult D."/>
            <person name="Fournier P.E."/>
            <person name="Greub G."/>
        </authorList>
    </citation>
    <scope>NUCLEOTIDE SEQUENCE [LARGE SCALE GENOMIC DNA]</scope>
    <source>
        <strain evidence="1 2">LLAP12</strain>
    </source>
</reference>
<keyword evidence="2" id="KW-1185">Reference proteome</keyword>
<evidence type="ECO:0000313" key="1">
    <source>
        <dbReference type="EMBL" id="EHL31071.1"/>
    </source>
</evidence>
<dbReference type="HOGENOM" id="CLU_2880339_0_0_6"/>